<evidence type="ECO:0000313" key="4">
    <source>
        <dbReference type="Proteomes" id="UP001550603"/>
    </source>
</evidence>
<feature type="domain" description="Rho termination factor-like N-terminal" evidence="2">
    <location>
        <begin position="17"/>
        <end position="56"/>
    </location>
</feature>
<name>A0ABV2XQF2_9ACTN</name>
<dbReference type="RefSeq" id="WP_359786291.1">
    <property type="nucleotide sequence ID" value="NZ_JBEYBN010000007.1"/>
</dbReference>
<gene>
    <name evidence="3" type="ORF">ABZ568_06975</name>
</gene>
<comment type="caution">
    <text evidence="3">The sequence shown here is derived from an EMBL/GenBank/DDBJ whole genome shotgun (WGS) entry which is preliminary data.</text>
</comment>
<dbReference type="Gene3D" id="1.10.720.10">
    <property type="match status" value="1"/>
</dbReference>
<dbReference type="InterPro" id="IPR011112">
    <property type="entry name" value="Rho-like_N"/>
</dbReference>
<sequence length="56" mass="6296">MSGGTRASEETDVSEEQLREMNVDELRDMAREKGLSGVHDMRKEELIDAISGRRSS</sequence>
<dbReference type="SMART" id="SM00959">
    <property type="entry name" value="Rho_N"/>
    <property type="match status" value="1"/>
</dbReference>
<evidence type="ECO:0000313" key="3">
    <source>
        <dbReference type="EMBL" id="MEU2266170.1"/>
    </source>
</evidence>
<dbReference type="Proteomes" id="UP001550603">
    <property type="component" value="Unassembled WGS sequence"/>
</dbReference>
<proteinExistence type="predicted"/>
<accession>A0ABV2XQF2</accession>
<dbReference type="InterPro" id="IPR036269">
    <property type="entry name" value="Rho_N_sf"/>
</dbReference>
<organism evidence="3 4">
    <name type="scientific">Streptomyces olindensis</name>
    <dbReference type="NCBI Taxonomy" id="358823"/>
    <lineage>
        <taxon>Bacteria</taxon>
        <taxon>Bacillati</taxon>
        <taxon>Actinomycetota</taxon>
        <taxon>Actinomycetes</taxon>
        <taxon>Kitasatosporales</taxon>
        <taxon>Streptomycetaceae</taxon>
        <taxon>Streptomyces</taxon>
    </lineage>
</organism>
<dbReference type="EMBL" id="JBEYBN010000007">
    <property type="protein sequence ID" value="MEU2266170.1"/>
    <property type="molecule type" value="Genomic_DNA"/>
</dbReference>
<protein>
    <submittedName>
        <fullName evidence="3">Rho termination factor N-terminal domain-containing protein</fullName>
    </submittedName>
</protein>
<reference evidence="3 4" key="1">
    <citation type="submission" date="2024-06" db="EMBL/GenBank/DDBJ databases">
        <title>The Natural Products Discovery Center: Release of the First 8490 Sequenced Strains for Exploring Actinobacteria Biosynthetic Diversity.</title>
        <authorList>
            <person name="Kalkreuter E."/>
            <person name="Kautsar S.A."/>
            <person name="Yang D."/>
            <person name="Bader C.D."/>
            <person name="Teijaro C.N."/>
            <person name="Fluegel L."/>
            <person name="Davis C.M."/>
            <person name="Simpson J.R."/>
            <person name="Lauterbach L."/>
            <person name="Steele A.D."/>
            <person name="Gui C."/>
            <person name="Meng S."/>
            <person name="Li G."/>
            <person name="Viehrig K."/>
            <person name="Ye F."/>
            <person name="Su P."/>
            <person name="Kiefer A.F."/>
            <person name="Nichols A."/>
            <person name="Cepeda A.J."/>
            <person name="Yan W."/>
            <person name="Fan B."/>
            <person name="Jiang Y."/>
            <person name="Adhikari A."/>
            <person name="Zheng C.-J."/>
            <person name="Schuster L."/>
            <person name="Cowan T.M."/>
            <person name="Smanski M.J."/>
            <person name="Chevrette M.G."/>
            <person name="De Carvalho L.P.S."/>
            <person name="Shen B."/>
        </authorList>
    </citation>
    <scope>NUCLEOTIDE SEQUENCE [LARGE SCALE GENOMIC DNA]</scope>
    <source>
        <strain evidence="3 4">NPDC019583</strain>
    </source>
</reference>
<evidence type="ECO:0000256" key="1">
    <source>
        <dbReference type="SAM" id="MobiDB-lite"/>
    </source>
</evidence>
<feature type="region of interest" description="Disordered" evidence="1">
    <location>
        <begin position="1"/>
        <end position="21"/>
    </location>
</feature>
<keyword evidence="4" id="KW-1185">Reference proteome</keyword>
<dbReference type="SUPFAM" id="SSF68912">
    <property type="entry name" value="Rho N-terminal domain-like"/>
    <property type="match status" value="1"/>
</dbReference>
<dbReference type="Pfam" id="PF07498">
    <property type="entry name" value="Rho_N"/>
    <property type="match status" value="1"/>
</dbReference>
<evidence type="ECO:0000259" key="2">
    <source>
        <dbReference type="SMART" id="SM00959"/>
    </source>
</evidence>